<reference evidence="3" key="1">
    <citation type="submission" date="2025-08" db="UniProtKB">
        <authorList>
            <consortium name="Ensembl"/>
        </authorList>
    </citation>
    <scope>IDENTIFICATION</scope>
</reference>
<sequence>EAGVGFAQTPPLNHTHDFNRSEICPLHTSPSDTHTLNPWVSFFCSRENRHALPLFTSLLNVVCAYDPVGYGIPYNHLMFSDQRGVLAELALQTLIVSLEQELVDNSNTSTNLSTNTDTLSSHIIFIIIPSYIFLNAYIFCMQDFHFILQGIGRLLNNPLLQTYLPHSCKKIQFHQELLVLFWKLCDLNKKFLFCVLKSSDVLDIMVPILFYLTDARANQSRVGLVHIGMFILLLLSGERNFGVRLNKPYFVRVPMDISVFAGTHADLLIVVFHKIITSGHPRLQPLYDCLLTIIVNVSPYLKSLSMVAANKLLHLLEVFSSPWFLFCSPVNHHLVFFLLEVFNNIIQYQFDGNFNLVYGIIRKRNLFHQLANLPTDVISIQKALQKKSRSNNTHNAVFTETSNPYNTACSEGPYKTTPVQTGTLNASLKDMPRIDKLTETSQVSEDGATLLLQQRDSTHSQSDHSSETQIRDTEPTSGEDDKVLSWKSKLPLQTIMRLLQVLVPQVEKICIDKGLTDESEILKFLQHGTLVGLLPVPHPILIRKYQANEGTALWFRTYMWGIIYLRNVDPPVWYDTDVKLFEIQRI</sequence>
<evidence type="ECO:0000256" key="2">
    <source>
        <dbReference type="SAM" id="Phobius"/>
    </source>
</evidence>
<dbReference type="Pfam" id="PF12722">
    <property type="entry name" value="Hid1"/>
    <property type="match status" value="1"/>
</dbReference>
<feature type="transmembrane region" description="Helical" evidence="2">
    <location>
        <begin position="119"/>
        <end position="140"/>
    </location>
</feature>
<dbReference type="PANTHER" id="PTHR21575">
    <property type="entry name" value="PROTEIN HID1"/>
    <property type="match status" value="1"/>
</dbReference>
<organism evidence="3 4">
    <name type="scientific">Sinocyclocheilus grahami</name>
    <name type="common">Dianchi golden-line fish</name>
    <name type="synonym">Barbus grahami</name>
    <dbReference type="NCBI Taxonomy" id="75366"/>
    <lineage>
        <taxon>Eukaryota</taxon>
        <taxon>Metazoa</taxon>
        <taxon>Chordata</taxon>
        <taxon>Craniata</taxon>
        <taxon>Vertebrata</taxon>
        <taxon>Euteleostomi</taxon>
        <taxon>Actinopterygii</taxon>
        <taxon>Neopterygii</taxon>
        <taxon>Teleostei</taxon>
        <taxon>Ostariophysi</taxon>
        <taxon>Cypriniformes</taxon>
        <taxon>Cyprinidae</taxon>
        <taxon>Cyprininae</taxon>
        <taxon>Sinocyclocheilus</taxon>
    </lineage>
</organism>
<proteinExistence type="predicted"/>
<feature type="compositionally biased region" description="Basic and acidic residues" evidence="1">
    <location>
        <begin position="456"/>
        <end position="482"/>
    </location>
</feature>
<dbReference type="Proteomes" id="UP000472262">
    <property type="component" value="Unassembled WGS sequence"/>
</dbReference>
<dbReference type="GO" id="GO:0000138">
    <property type="term" value="C:Golgi trans cisterna"/>
    <property type="evidence" value="ECO:0007669"/>
    <property type="project" value="TreeGrafter"/>
</dbReference>
<keyword evidence="2" id="KW-0812">Transmembrane</keyword>
<feature type="region of interest" description="Disordered" evidence="1">
    <location>
        <begin position="453"/>
        <end position="482"/>
    </location>
</feature>
<dbReference type="Ensembl" id="ENSSGRT00000081405.1">
    <property type="protein sequence ID" value="ENSSGRP00000076467.1"/>
    <property type="gene ID" value="ENSSGRG00000038757.1"/>
</dbReference>
<keyword evidence="4" id="KW-1185">Reference proteome</keyword>
<protein>
    <submittedName>
        <fullName evidence="3">Protein HID1-like</fullName>
    </submittedName>
</protein>
<dbReference type="AlphaFoldDB" id="A0A672QK84"/>
<evidence type="ECO:0000313" key="4">
    <source>
        <dbReference type="Proteomes" id="UP000472262"/>
    </source>
</evidence>
<dbReference type="GO" id="GO:0016020">
    <property type="term" value="C:membrane"/>
    <property type="evidence" value="ECO:0007669"/>
    <property type="project" value="TreeGrafter"/>
</dbReference>
<dbReference type="PANTHER" id="PTHR21575:SF12">
    <property type="entry name" value="PROTEIN HID1"/>
    <property type="match status" value="1"/>
</dbReference>
<dbReference type="InterPro" id="IPR026705">
    <property type="entry name" value="Hid-1/Ecm30"/>
</dbReference>
<gene>
    <name evidence="3" type="primary">LOC107595227</name>
</gene>
<reference evidence="3" key="2">
    <citation type="submission" date="2025-09" db="UniProtKB">
        <authorList>
            <consortium name="Ensembl"/>
        </authorList>
    </citation>
    <scope>IDENTIFICATION</scope>
</reference>
<name>A0A672QK84_SINGR</name>
<accession>A0A672QK84</accession>
<keyword evidence="2" id="KW-0472">Membrane</keyword>
<keyword evidence="2" id="KW-1133">Transmembrane helix</keyword>
<evidence type="ECO:0000256" key="1">
    <source>
        <dbReference type="SAM" id="MobiDB-lite"/>
    </source>
</evidence>
<dbReference type="GO" id="GO:0005797">
    <property type="term" value="C:Golgi medial cisterna"/>
    <property type="evidence" value="ECO:0007669"/>
    <property type="project" value="TreeGrafter"/>
</dbReference>
<evidence type="ECO:0000313" key="3">
    <source>
        <dbReference type="Ensembl" id="ENSSGRP00000076467.1"/>
    </source>
</evidence>